<proteinExistence type="inferred from homology"/>
<accession>A0A8S3XQK2</accession>
<keyword evidence="4 8" id="KW-1133">Transmembrane helix</keyword>
<name>A0A8S3XQK2_PARAO</name>
<evidence type="ECO:0000256" key="8">
    <source>
        <dbReference type="SAM" id="Phobius"/>
    </source>
</evidence>
<dbReference type="AlphaFoldDB" id="A0A8S3XQK2"/>
<evidence type="ECO:0000256" key="6">
    <source>
        <dbReference type="ARBA" id="ARBA00040778"/>
    </source>
</evidence>
<feature type="transmembrane region" description="Helical" evidence="8">
    <location>
        <begin position="71"/>
        <end position="91"/>
    </location>
</feature>
<comment type="subcellular location">
    <subcellularLocation>
        <location evidence="1">Membrane</location>
        <topology evidence="1">Multi-pass membrane protein</topology>
    </subcellularLocation>
</comment>
<protein>
    <recommendedName>
        <fullName evidence="6">Complex I assembly factor TIMMDC1, mitochondrial</fullName>
    </recommendedName>
    <alternativeName>
        <fullName evidence="7">Translocase of inner mitochondrial membrane domain-containing protein 1</fullName>
    </alternativeName>
</protein>
<organism evidence="9 10">
    <name type="scientific">Parnassius apollo</name>
    <name type="common">Apollo butterfly</name>
    <name type="synonym">Papilio apollo</name>
    <dbReference type="NCBI Taxonomy" id="110799"/>
    <lineage>
        <taxon>Eukaryota</taxon>
        <taxon>Metazoa</taxon>
        <taxon>Ecdysozoa</taxon>
        <taxon>Arthropoda</taxon>
        <taxon>Hexapoda</taxon>
        <taxon>Insecta</taxon>
        <taxon>Pterygota</taxon>
        <taxon>Neoptera</taxon>
        <taxon>Endopterygota</taxon>
        <taxon>Lepidoptera</taxon>
        <taxon>Glossata</taxon>
        <taxon>Ditrysia</taxon>
        <taxon>Papilionoidea</taxon>
        <taxon>Papilionidae</taxon>
        <taxon>Parnassiinae</taxon>
        <taxon>Parnassini</taxon>
        <taxon>Parnassius</taxon>
        <taxon>Parnassius</taxon>
    </lineage>
</organism>
<dbReference type="Pfam" id="PF02466">
    <property type="entry name" value="Tim17"/>
    <property type="match status" value="1"/>
</dbReference>
<evidence type="ECO:0000256" key="2">
    <source>
        <dbReference type="ARBA" id="ARBA00008444"/>
    </source>
</evidence>
<comment type="caution">
    <text evidence="9">The sequence shown here is derived from an EMBL/GenBank/DDBJ whole genome shotgun (WGS) entry which is preliminary data.</text>
</comment>
<dbReference type="InterPro" id="IPR055299">
    <property type="entry name" value="TIMMDC1"/>
</dbReference>
<evidence type="ECO:0000256" key="7">
    <source>
        <dbReference type="ARBA" id="ARBA00041344"/>
    </source>
</evidence>
<dbReference type="PANTHER" id="PTHR13002">
    <property type="entry name" value="C3ORF1 PROTEIN-RELATED"/>
    <property type="match status" value="1"/>
</dbReference>
<keyword evidence="10" id="KW-1185">Reference proteome</keyword>
<evidence type="ECO:0000256" key="3">
    <source>
        <dbReference type="ARBA" id="ARBA00022692"/>
    </source>
</evidence>
<sequence length="102" mass="10922">MQAKKQLQDYVTIAFAKGAVQWGWRLGIFTGTFILITTTVSVYRGDTSLVEYIFAGAITGAIYKANLGLAAMIVGAGVGATLSTLGGLAIFRHFKSYWSHNG</sequence>
<evidence type="ECO:0000256" key="5">
    <source>
        <dbReference type="ARBA" id="ARBA00023136"/>
    </source>
</evidence>
<reference evidence="9" key="1">
    <citation type="submission" date="2021-04" db="EMBL/GenBank/DDBJ databases">
        <authorList>
            <person name="Tunstrom K."/>
        </authorList>
    </citation>
    <scope>NUCLEOTIDE SEQUENCE</scope>
</reference>
<dbReference type="PANTHER" id="PTHR13002:SF1">
    <property type="entry name" value="COMPLEX I ASSEMBLY FACTOR TIMMDC1, MITOCHONDRIAL"/>
    <property type="match status" value="1"/>
</dbReference>
<keyword evidence="5 8" id="KW-0472">Membrane</keyword>
<dbReference type="OrthoDB" id="5826189at2759"/>
<evidence type="ECO:0000256" key="4">
    <source>
        <dbReference type="ARBA" id="ARBA00022989"/>
    </source>
</evidence>
<dbReference type="GO" id="GO:0005739">
    <property type="term" value="C:mitochondrion"/>
    <property type="evidence" value="ECO:0007669"/>
    <property type="project" value="TreeGrafter"/>
</dbReference>
<evidence type="ECO:0000313" key="9">
    <source>
        <dbReference type="EMBL" id="CAG5035896.1"/>
    </source>
</evidence>
<dbReference type="GO" id="GO:0016020">
    <property type="term" value="C:membrane"/>
    <property type="evidence" value="ECO:0007669"/>
    <property type="project" value="UniProtKB-SubCell"/>
</dbReference>
<keyword evidence="3 8" id="KW-0812">Transmembrane</keyword>
<dbReference type="Proteomes" id="UP000691718">
    <property type="component" value="Unassembled WGS sequence"/>
</dbReference>
<comment type="similarity">
    <text evidence="2">Belongs to the Tim17/Tim22/Tim23 family.</text>
</comment>
<feature type="transmembrane region" description="Helical" evidence="8">
    <location>
        <begin position="22"/>
        <end position="42"/>
    </location>
</feature>
<evidence type="ECO:0000313" key="10">
    <source>
        <dbReference type="Proteomes" id="UP000691718"/>
    </source>
</evidence>
<evidence type="ECO:0000256" key="1">
    <source>
        <dbReference type="ARBA" id="ARBA00004141"/>
    </source>
</evidence>
<dbReference type="EMBL" id="CAJQZP010001278">
    <property type="protein sequence ID" value="CAG5035896.1"/>
    <property type="molecule type" value="Genomic_DNA"/>
</dbReference>
<gene>
    <name evidence="9" type="ORF">PAPOLLO_LOCUS20691</name>
</gene>
<dbReference type="GO" id="GO:0032981">
    <property type="term" value="P:mitochondrial respiratory chain complex I assembly"/>
    <property type="evidence" value="ECO:0007669"/>
    <property type="project" value="InterPro"/>
</dbReference>